<feature type="domain" description="Cytochrome b561 bacterial/Ni-hydrogenase" evidence="7">
    <location>
        <begin position="5"/>
        <end position="170"/>
    </location>
</feature>
<keyword evidence="2" id="KW-1003">Cell membrane</keyword>
<dbReference type="Pfam" id="PF01292">
    <property type="entry name" value="Ni_hydr_CYTB"/>
    <property type="match status" value="1"/>
</dbReference>
<evidence type="ECO:0000313" key="9">
    <source>
        <dbReference type="Proteomes" id="UP000295375"/>
    </source>
</evidence>
<comment type="subcellular location">
    <subcellularLocation>
        <location evidence="1">Cell membrane</location>
        <topology evidence="1">Multi-pass membrane protein</topology>
    </subcellularLocation>
</comment>
<evidence type="ECO:0000256" key="1">
    <source>
        <dbReference type="ARBA" id="ARBA00004651"/>
    </source>
</evidence>
<dbReference type="SUPFAM" id="SSF81342">
    <property type="entry name" value="Transmembrane di-heme cytochromes"/>
    <property type="match status" value="1"/>
</dbReference>
<protein>
    <submittedName>
        <fullName evidence="8">Cytochrome b</fullName>
    </submittedName>
</protein>
<dbReference type="EMBL" id="SNYM01000016">
    <property type="protein sequence ID" value="TDQ45915.1"/>
    <property type="molecule type" value="Genomic_DNA"/>
</dbReference>
<dbReference type="InterPro" id="IPR011577">
    <property type="entry name" value="Cyt_b561_bac/Ni-Hgenase"/>
</dbReference>
<dbReference type="GO" id="GO:0009055">
    <property type="term" value="F:electron transfer activity"/>
    <property type="evidence" value="ECO:0007669"/>
    <property type="project" value="InterPro"/>
</dbReference>
<evidence type="ECO:0000256" key="4">
    <source>
        <dbReference type="ARBA" id="ARBA00022989"/>
    </source>
</evidence>
<dbReference type="PANTHER" id="PTHR30485:SF2">
    <property type="entry name" value="BLL0597 PROTEIN"/>
    <property type="match status" value="1"/>
</dbReference>
<feature type="transmembrane region" description="Helical" evidence="6">
    <location>
        <begin position="12"/>
        <end position="31"/>
    </location>
</feature>
<reference evidence="8 9" key="1">
    <citation type="submission" date="2019-03" db="EMBL/GenBank/DDBJ databases">
        <title>Genomic Encyclopedia of Type Strains, Phase IV (KMG-IV): sequencing the most valuable type-strain genomes for metagenomic binning, comparative biology and taxonomic classification.</title>
        <authorList>
            <person name="Goeker M."/>
        </authorList>
    </citation>
    <scope>NUCLEOTIDE SEQUENCE [LARGE SCALE GENOMIC DNA]</scope>
    <source>
        <strain evidence="8 9">DSM 103792</strain>
    </source>
</reference>
<comment type="caution">
    <text evidence="8">The sequence shown here is derived from an EMBL/GenBank/DDBJ whole genome shotgun (WGS) entry which is preliminary data.</text>
</comment>
<organism evidence="8 9">
    <name type="scientific">Permianibacter aggregans</name>
    <dbReference type="NCBI Taxonomy" id="1510150"/>
    <lineage>
        <taxon>Bacteria</taxon>
        <taxon>Pseudomonadati</taxon>
        <taxon>Pseudomonadota</taxon>
        <taxon>Gammaproteobacteria</taxon>
        <taxon>Pseudomonadales</taxon>
        <taxon>Pseudomonadaceae</taxon>
        <taxon>Permianibacter</taxon>
    </lineage>
</organism>
<name>A0A4R6ULA6_9GAMM</name>
<feature type="transmembrane region" description="Helical" evidence="6">
    <location>
        <begin position="37"/>
        <end position="58"/>
    </location>
</feature>
<dbReference type="Proteomes" id="UP000295375">
    <property type="component" value="Unassembled WGS sequence"/>
</dbReference>
<dbReference type="GO" id="GO:0020037">
    <property type="term" value="F:heme binding"/>
    <property type="evidence" value="ECO:0007669"/>
    <property type="project" value="TreeGrafter"/>
</dbReference>
<dbReference type="InterPro" id="IPR051542">
    <property type="entry name" value="Hydrogenase_cytochrome"/>
</dbReference>
<keyword evidence="4 6" id="KW-1133">Transmembrane helix</keyword>
<dbReference type="GO" id="GO:0022904">
    <property type="term" value="P:respiratory electron transport chain"/>
    <property type="evidence" value="ECO:0007669"/>
    <property type="project" value="InterPro"/>
</dbReference>
<dbReference type="Gene3D" id="1.20.950.20">
    <property type="entry name" value="Transmembrane di-heme cytochromes, Chain C"/>
    <property type="match status" value="1"/>
</dbReference>
<dbReference type="PANTHER" id="PTHR30485">
    <property type="entry name" value="NI/FE-HYDROGENASE 1 B-TYPE CYTOCHROME SUBUNIT"/>
    <property type="match status" value="1"/>
</dbReference>
<evidence type="ECO:0000256" key="6">
    <source>
        <dbReference type="SAM" id="Phobius"/>
    </source>
</evidence>
<sequence>MSTRVYDLPTRIFHGLFAISFLTAFAVANIWDDESLVFSYHMIAGLMMCFVLCWRIAWGFFGSRHARFSDFSLRPKELLAYVKGLFSDRSRTWPGHNPASSWAAMTMMILAGGLGITGYLMASGNGGESLGDVHEFLADLFIVVVLLHAAGVVLHMARHKDALAKSMFTGKKQQISADTAPVASHASVGVILFLLTIGFGGYLWQNFNTDTRVLTLFDTPLQLGEIESNYDETDDDEHHQDFD</sequence>
<evidence type="ECO:0000256" key="5">
    <source>
        <dbReference type="ARBA" id="ARBA00023136"/>
    </source>
</evidence>
<evidence type="ECO:0000313" key="8">
    <source>
        <dbReference type="EMBL" id="TDQ45915.1"/>
    </source>
</evidence>
<evidence type="ECO:0000256" key="3">
    <source>
        <dbReference type="ARBA" id="ARBA00022692"/>
    </source>
</evidence>
<evidence type="ECO:0000256" key="2">
    <source>
        <dbReference type="ARBA" id="ARBA00022475"/>
    </source>
</evidence>
<dbReference type="RefSeq" id="WP_157591322.1">
    <property type="nucleotide sequence ID" value="NZ_SNYM01000016.1"/>
</dbReference>
<gene>
    <name evidence="8" type="ORF">EV696_11618</name>
</gene>
<feature type="transmembrane region" description="Helical" evidence="6">
    <location>
        <begin position="140"/>
        <end position="158"/>
    </location>
</feature>
<keyword evidence="5 6" id="KW-0472">Membrane</keyword>
<feature type="transmembrane region" description="Helical" evidence="6">
    <location>
        <begin position="99"/>
        <end position="120"/>
    </location>
</feature>
<dbReference type="InterPro" id="IPR016174">
    <property type="entry name" value="Di-haem_cyt_TM"/>
</dbReference>
<keyword evidence="3 6" id="KW-0812">Transmembrane</keyword>
<accession>A0A4R6ULA6</accession>
<proteinExistence type="predicted"/>
<dbReference type="GO" id="GO:0005886">
    <property type="term" value="C:plasma membrane"/>
    <property type="evidence" value="ECO:0007669"/>
    <property type="project" value="UniProtKB-SubCell"/>
</dbReference>
<dbReference type="AlphaFoldDB" id="A0A4R6ULA6"/>
<evidence type="ECO:0000259" key="7">
    <source>
        <dbReference type="Pfam" id="PF01292"/>
    </source>
</evidence>
<feature type="transmembrane region" description="Helical" evidence="6">
    <location>
        <begin position="179"/>
        <end position="204"/>
    </location>
</feature>
<keyword evidence="9" id="KW-1185">Reference proteome</keyword>